<organism evidence="1">
    <name type="scientific">Lepeophtheirus salmonis</name>
    <name type="common">Salmon louse</name>
    <name type="synonym">Caligus salmonis</name>
    <dbReference type="NCBI Taxonomy" id="72036"/>
    <lineage>
        <taxon>Eukaryota</taxon>
        <taxon>Metazoa</taxon>
        <taxon>Ecdysozoa</taxon>
        <taxon>Arthropoda</taxon>
        <taxon>Crustacea</taxon>
        <taxon>Multicrustacea</taxon>
        <taxon>Hexanauplia</taxon>
        <taxon>Copepoda</taxon>
        <taxon>Siphonostomatoida</taxon>
        <taxon>Caligidae</taxon>
        <taxon>Lepeophtheirus</taxon>
    </lineage>
</organism>
<name>A0A0K2VCJ3_LEPSM</name>
<dbReference type="EMBL" id="HACA01030664">
    <property type="protein sequence ID" value="CDW48025.1"/>
    <property type="molecule type" value="Transcribed_RNA"/>
</dbReference>
<proteinExistence type="predicted"/>
<evidence type="ECO:0000313" key="1">
    <source>
        <dbReference type="EMBL" id="CDW48025.1"/>
    </source>
</evidence>
<protein>
    <submittedName>
        <fullName evidence="1">Uncharacterized protein</fullName>
    </submittedName>
</protein>
<accession>A0A0K2VCJ3</accession>
<sequence>MKNKKIFRVNRASKNVRISLDILLSWGPFALLLMTHFRPKRSSYSLQRLDDHLVDVLDVEQLPPLRGGGDEYERDRQGCIRLREEQNRDIHEGKTALETEWVDSHTFHRHSEGRSSYNCLVGDRY</sequence>
<dbReference type="AlphaFoldDB" id="A0A0K2VCJ3"/>
<reference evidence="1" key="1">
    <citation type="submission" date="2014-05" db="EMBL/GenBank/DDBJ databases">
        <authorList>
            <person name="Chronopoulou M."/>
        </authorList>
    </citation>
    <scope>NUCLEOTIDE SEQUENCE</scope>
    <source>
        <tissue evidence="1">Whole organism</tissue>
    </source>
</reference>